<proteinExistence type="predicted"/>
<feature type="compositionally biased region" description="Polar residues" evidence="3">
    <location>
        <begin position="291"/>
        <end position="303"/>
    </location>
</feature>
<dbReference type="OrthoDB" id="6147641at2759"/>
<name>A0A6P4YRR9_BRABE</name>
<feature type="compositionally biased region" description="Low complexity" evidence="3">
    <location>
        <begin position="88"/>
        <end position="99"/>
    </location>
</feature>
<evidence type="ECO:0000313" key="6">
    <source>
        <dbReference type="RefSeq" id="XP_019619921.1"/>
    </source>
</evidence>
<protein>
    <submittedName>
        <fullName evidence="6">Uncharacterized protein LOC109466632</fullName>
    </submittedName>
</protein>
<keyword evidence="1" id="KW-0677">Repeat</keyword>
<accession>A0A6P4YRR9</accession>
<dbReference type="InterPro" id="IPR011042">
    <property type="entry name" value="6-blade_b-propeller_TolB-like"/>
</dbReference>
<dbReference type="RefSeq" id="XP_019619921.1">
    <property type="nucleotide sequence ID" value="XM_019764362.1"/>
</dbReference>
<feature type="compositionally biased region" description="Low complexity" evidence="3">
    <location>
        <begin position="304"/>
        <end position="313"/>
    </location>
</feature>
<feature type="region of interest" description="Disordered" evidence="3">
    <location>
        <begin position="291"/>
        <end position="319"/>
    </location>
</feature>
<sequence>MAASPSDGSAKTGGAAFLRKSTRPAGIQDRPLPPLPLDDVAEMQEEGRSSHGEGRGETGSSSPRDLAEQAPEVPPHRVEQPPSPPPRRFGSGRSLGRPPQLSGRRADGYDNLPQRQDHKHVHRNQVYSAGATHEYTPLNQNARRTPPGPFTPRPGGTTDEDPQHSGQSHGRRADGRNNNHRRGPTRPVCRTHVRERGRVQAGARAAAEPRRSRRPACSLFPETSERRRWASRRSGGQREPASRPREEGQTIWERLRDRCTGRQIGFIIVIIITSVIMVTLMVHVILMHTGSPTSHLDSPVPTNGGTDTADATGHAWQSSAEPRTVTLADIIKVDPARGHGPPDPVPGKVETAGPTRATMARPLSVDTKEVPVGSSSARVITFGDASGPGNLRGARAVAVSPDNEIWVADQTKAHLQVYSMEGAFLRHFPQAAPYPGKRLFDVSFDRDGQIWVLMNGYPTSADTMVKIDREGDLKASFDLPNDVKRGAPRGMAVGLQVYVTWSDGYSGGVQAFQPDGQLLWGVGPQQRMKMPTEVAVSGEGNIYVSDFHRHYIYMYTATGRYVRKFGGPGLSGGRLNHPEGISTDSSSHVLVVDSESHRVVVYSGRGAYVRDIAIPRRAKYPPAVGVAVGPGGQLVVINKNTIFVFPRY</sequence>
<evidence type="ECO:0000256" key="3">
    <source>
        <dbReference type="SAM" id="MobiDB-lite"/>
    </source>
</evidence>
<dbReference type="GO" id="GO:0043161">
    <property type="term" value="P:proteasome-mediated ubiquitin-dependent protein catabolic process"/>
    <property type="evidence" value="ECO:0007669"/>
    <property type="project" value="TreeGrafter"/>
</dbReference>
<dbReference type="PANTHER" id="PTHR24104:SF50">
    <property type="entry name" value="SMP-30_GLUCONOLACTONASE_LRE-LIKE REGION DOMAIN-CONTAINING PROTEIN"/>
    <property type="match status" value="1"/>
</dbReference>
<evidence type="ECO:0000256" key="2">
    <source>
        <dbReference type="PROSITE-ProRule" id="PRU00504"/>
    </source>
</evidence>
<keyword evidence="4" id="KW-1133">Transmembrane helix</keyword>
<dbReference type="GO" id="GO:0000209">
    <property type="term" value="P:protein polyubiquitination"/>
    <property type="evidence" value="ECO:0007669"/>
    <property type="project" value="TreeGrafter"/>
</dbReference>
<dbReference type="Pfam" id="PF01436">
    <property type="entry name" value="NHL"/>
    <property type="match status" value="1"/>
</dbReference>
<feature type="region of interest" description="Disordered" evidence="3">
    <location>
        <begin position="1"/>
        <end position="248"/>
    </location>
</feature>
<dbReference type="Proteomes" id="UP000515135">
    <property type="component" value="Unplaced"/>
</dbReference>
<organism evidence="5 6">
    <name type="scientific">Branchiostoma belcheri</name>
    <name type="common">Amphioxus</name>
    <dbReference type="NCBI Taxonomy" id="7741"/>
    <lineage>
        <taxon>Eukaryota</taxon>
        <taxon>Metazoa</taxon>
        <taxon>Chordata</taxon>
        <taxon>Cephalochordata</taxon>
        <taxon>Leptocardii</taxon>
        <taxon>Amphioxiformes</taxon>
        <taxon>Branchiostomatidae</taxon>
        <taxon>Branchiostoma</taxon>
    </lineage>
</organism>
<dbReference type="InterPro" id="IPR050952">
    <property type="entry name" value="TRIM-NHL_E3_ligases"/>
</dbReference>
<dbReference type="SUPFAM" id="SSF101898">
    <property type="entry name" value="NHL repeat"/>
    <property type="match status" value="1"/>
</dbReference>
<evidence type="ECO:0000256" key="4">
    <source>
        <dbReference type="SAM" id="Phobius"/>
    </source>
</evidence>
<feature type="repeat" description="NHL" evidence="2">
    <location>
        <begin position="562"/>
        <end position="605"/>
    </location>
</feature>
<evidence type="ECO:0000256" key="1">
    <source>
        <dbReference type="ARBA" id="ARBA00022737"/>
    </source>
</evidence>
<dbReference type="GeneID" id="109466632"/>
<dbReference type="AlphaFoldDB" id="A0A6P4YRR9"/>
<dbReference type="PROSITE" id="PS51125">
    <property type="entry name" value="NHL"/>
    <property type="match status" value="1"/>
</dbReference>
<feature type="compositionally biased region" description="Basic residues" evidence="3">
    <location>
        <begin position="178"/>
        <end position="191"/>
    </location>
</feature>
<evidence type="ECO:0000313" key="5">
    <source>
        <dbReference type="Proteomes" id="UP000515135"/>
    </source>
</evidence>
<feature type="transmembrane region" description="Helical" evidence="4">
    <location>
        <begin position="264"/>
        <end position="286"/>
    </location>
</feature>
<keyword evidence="4" id="KW-0812">Transmembrane</keyword>
<dbReference type="Gene3D" id="2.120.10.30">
    <property type="entry name" value="TolB, C-terminal domain"/>
    <property type="match status" value="1"/>
</dbReference>
<gene>
    <name evidence="6" type="primary">LOC109466632</name>
</gene>
<keyword evidence="5" id="KW-1185">Reference proteome</keyword>
<dbReference type="CDD" id="cd05819">
    <property type="entry name" value="NHL"/>
    <property type="match status" value="1"/>
</dbReference>
<dbReference type="InterPro" id="IPR001258">
    <property type="entry name" value="NHL_repeat"/>
</dbReference>
<keyword evidence="4" id="KW-0472">Membrane</keyword>
<feature type="compositionally biased region" description="Basic and acidic residues" evidence="3">
    <location>
        <begin position="45"/>
        <end position="56"/>
    </location>
</feature>
<dbReference type="KEGG" id="bbel:109466632"/>
<dbReference type="GO" id="GO:0061630">
    <property type="term" value="F:ubiquitin protein ligase activity"/>
    <property type="evidence" value="ECO:0007669"/>
    <property type="project" value="TreeGrafter"/>
</dbReference>
<dbReference type="PANTHER" id="PTHR24104">
    <property type="entry name" value="E3 UBIQUITIN-PROTEIN LIGASE NHLRC1-RELATED"/>
    <property type="match status" value="1"/>
</dbReference>
<reference evidence="6" key="1">
    <citation type="submission" date="2025-08" db="UniProtKB">
        <authorList>
            <consortium name="RefSeq"/>
        </authorList>
    </citation>
    <scope>IDENTIFICATION</scope>
    <source>
        <tissue evidence="6">Gonad</tissue>
    </source>
</reference>